<dbReference type="GO" id="GO:0003723">
    <property type="term" value="F:RNA binding"/>
    <property type="evidence" value="ECO:0007669"/>
    <property type="project" value="UniProtKB-UniRule"/>
</dbReference>
<name>A0AAV8ULD4_9RHOD</name>
<keyword evidence="2" id="KW-0677">Repeat</keyword>
<evidence type="ECO:0000256" key="4">
    <source>
        <dbReference type="PROSITE-ProRule" id="PRU00176"/>
    </source>
</evidence>
<evidence type="ECO:0000313" key="8">
    <source>
        <dbReference type="Proteomes" id="UP001157974"/>
    </source>
</evidence>
<dbReference type="InterPro" id="IPR035979">
    <property type="entry name" value="RBD_domain_sf"/>
</dbReference>
<protein>
    <recommendedName>
        <fullName evidence="6">RRM domain-containing protein</fullName>
    </recommendedName>
</protein>
<dbReference type="PROSITE" id="PS50102">
    <property type="entry name" value="RRM"/>
    <property type="match status" value="2"/>
</dbReference>
<feature type="region of interest" description="Disordered" evidence="5">
    <location>
        <begin position="433"/>
        <end position="454"/>
    </location>
</feature>
<reference evidence="7 8" key="1">
    <citation type="journal article" date="2023" name="Nat. Commun.">
        <title>Origin of minicircular mitochondrial genomes in red algae.</title>
        <authorList>
            <person name="Lee Y."/>
            <person name="Cho C.H."/>
            <person name="Lee Y.M."/>
            <person name="Park S.I."/>
            <person name="Yang J.H."/>
            <person name="West J.A."/>
            <person name="Bhattacharya D."/>
            <person name="Yoon H.S."/>
        </authorList>
    </citation>
    <scope>NUCLEOTIDE SEQUENCE [LARGE SCALE GENOMIC DNA]</scope>
    <source>
        <strain evidence="7 8">CCMP1338</strain>
        <tissue evidence="7">Whole cell</tissue>
    </source>
</reference>
<evidence type="ECO:0000256" key="5">
    <source>
        <dbReference type="SAM" id="MobiDB-lite"/>
    </source>
</evidence>
<accession>A0AAV8ULD4</accession>
<dbReference type="CDD" id="cd12283">
    <property type="entry name" value="RRM1_RBM39_like"/>
    <property type="match status" value="1"/>
</dbReference>
<dbReference type="GO" id="GO:0006397">
    <property type="term" value="P:mRNA processing"/>
    <property type="evidence" value="ECO:0007669"/>
    <property type="project" value="InterPro"/>
</dbReference>
<dbReference type="SMART" id="SM00360">
    <property type="entry name" value="RRM"/>
    <property type="match status" value="3"/>
</dbReference>
<evidence type="ECO:0000259" key="6">
    <source>
        <dbReference type="PROSITE" id="PS50102"/>
    </source>
</evidence>
<feature type="compositionally biased region" description="Basic and acidic residues" evidence="5">
    <location>
        <begin position="32"/>
        <end position="94"/>
    </location>
</feature>
<organism evidence="7 8">
    <name type="scientific">Rhodosorus marinus</name>
    <dbReference type="NCBI Taxonomy" id="101924"/>
    <lineage>
        <taxon>Eukaryota</taxon>
        <taxon>Rhodophyta</taxon>
        <taxon>Stylonematophyceae</taxon>
        <taxon>Stylonematales</taxon>
        <taxon>Stylonemataceae</taxon>
        <taxon>Rhodosorus</taxon>
    </lineage>
</organism>
<feature type="compositionally biased region" description="Basic residues" evidence="5">
    <location>
        <begin position="125"/>
        <end position="157"/>
    </location>
</feature>
<keyword evidence="8" id="KW-1185">Reference proteome</keyword>
<dbReference type="CDD" id="cd12285">
    <property type="entry name" value="RRM3_RBM39_like"/>
    <property type="match status" value="1"/>
</dbReference>
<dbReference type="InterPro" id="IPR000504">
    <property type="entry name" value="RRM_dom"/>
</dbReference>
<gene>
    <name evidence="7" type="ORF">NDN08_006134</name>
</gene>
<dbReference type="CDD" id="cd12284">
    <property type="entry name" value="RRM2_RBM23_RBM39"/>
    <property type="match status" value="1"/>
</dbReference>
<evidence type="ECO:0000313" key="7">
    <source>
        <dbReference type="EMBL" id="KAJ8902814.1"/>
    </source>
</evidence>
<feature type="compositionally biased region" description="Basic and acidic residues" evidence="5">
    <location>
        <begin position="181"/>
        <end position="194"/>
    </location>
</feature>
<dbReference type="SUPFAM" id="SSF54928">
    <property type="entry name" value="RNA-binding domain, RBD"/>
    <property type="match status" value="2"/>
</dbReference>
<dbReference type="PANTHER" id="PTHR48036">
    <property type="entry name" value="SPLICING FACTOR (PAD-1), PUTATIVE (AFU_ORTHOLOGUE AFUA_1G15810)-RELATED"/>
    <property type="match status" value="1"/>
</dbReference>
<dbReference type="Proteomes" id="UP001157974">
    <property type="component" value="Unassembled WGS sequence"/>
</dbReference>
<dbReference type="EMBL" id="JAMWBK010000008">
    <property type="protein sequence ID" value="KAJ8902814.1"/>
    <property type="molecule type" value="Genomic_DNA"/>
</dbReference>
<dbReference type="Pfam" id="PF00076">
    <property type="entry name" value="RRM_1"/>
    <property type="match status" value="2"/>
</dbReference>
<evidence type="ECO:0000256" key="1">
    <source>
        <dbReference type="ARBA" id="ARBA00022553"/>
    </source>
</evidence>
<feature type="domain" description="RRM" evidence="6">
    <location>
        <begin position="343"/>
        <end position="421"/>
    </location>
</feature>
<feature type="domain" description="RRM" evidence="6">
    <location>
        <begin position="209"/>
        <end position="286"/>
    </location>
</feature>
<dbReference type="InterPro" id="IPR029123">
    <property type="entry name" value="RBM39_linker"/>
</dbReference>
<comment type="caution">
    <text evidence="7">The sequence shown here is derived from an EMBL/GenBank/DDBJ whole genome shotgun (WGS) entry which is preliminary data.</text>
</comment>
<dbReference type="Pfam" id="PF15519">
    <property type="entry name" value="RBM39linker"/>
    <property type="match status" value="1"/>
</dbReference>
<dbReference type="InterPro" id="IPR012677">
    <property type="entry name" value="Nucleotide-bd_a/b_plait_sf"/>
</dbReference>
<keyword evidence="1" id="KW-0597">Phosphoprotein</keyword>
<evidence type="ECO:0000256" key="3">
    <source>
        <dbReference type="ARBA" id="ARBA00022884"/>
    </source>
</evidence>
<dbReference type="AlphaFoldDB" id="A0AAV8ULD4"/>
<sequence>MGEEVKVESEGAPNGVVPDGSPGEDSMAPSGDGKDGEKDRGRKDRERERSYRDRDRDRRRDSRERDRDRERIRDKDRYRDRNRHRDYDHDYDRRRKDRDRRRDRSRSRSPRRRRRRSRSASYSRSRSRDRYRHRRYRDRRSRSPSRGGKRRRSRSKGRSPDRYRRSRDERRGSPGGGADFDPSKQFRDEEEEKRLAAEKEVAEMERDLRTIFIWQLSQKVRERDVFDLFSKAGKVRDVRLIIDRRTGRHKGAGYVEFYYKEAIPKAMELNGQAIRGFPVAVKPSEAEKNIAAEMAAKDAAAVGAAASATATATATADAKELNQADLATVASMAKPTPGAQGFTKLYVGSVHFSVSEDDLRTIFSPYGDLASLQLHRDADTGRSKGFGFIQYSKHESAQKALEQLNGLELAGRALRVGLASTEALRLGTTAAAMSGGQLNPTTGEQPGEGATAGSVPTVLTTADRDGLNELDDGQDRGLALTANQRAQLMQKLSRGEEIAPSAPAAADAAAQGAAITAPGMVATLPGYNPPLTVSRAPSRCLMLRNMFDPQEETEPDFHMQVAEDVRDECLEKFGPLKHLIVDKNSAGIVYLKFDQLPHAVAAKASLSGRFFAGKQVIAEFIAEPIYQQRFADVQD</sequence>
<dbReference type="Gene3D" id="3.30.70.330">
    <property type="match status" value="3"/>
</dbReference>
<dbReference type="InterPro" id="IPR006509">
    <property type="entry name" value="RBM39_SF"/>
</dbReference>
<dbReference type="GO" id="GO:0005634">
    <property type="term" value="C:nucleus"/>
    <property type="evidence" value="ECO:0007669"/>
    <property type="project" value="InterPro"/>
</dbReference>
<feature type="compositionally biased region" description="Basic and acidic residues" evidence="5">
    <location>
        <begin position="158"/>
        <end position="172"/>
    </location>
</feature>
<feature type="compositionally biased region" description="Basic residues" evidence="5">
    <location>
        <begin position="95"/>
        <end position="118"/>
    </location>
</feature>
<dbReference type="NCBIfam" id="TIGR01622">
    <property type="entry name" value="SF-CC1"/>
    <property type="match status" value="1"/>
</dbReference>
<feature type="region of interest" description="Disordered" evidence="5">
    <location>
        <begin position="1"/>
        <end position="194"/>
    </location>
</feature>
<proteinExistence type="predicted"/>
<evidence type="ECO:0000256" key="2">
    <source>
        <dbReference type="ARBA" id="ARBA00022737"/>
    </source>
</evidence>
<keyword evidence="3 4" id="KW-0694">RNA-binding</keyword>